<dbReference type="AlphaFoldDB" id="A0A7J7BYW0"/>
<reference evidence="2 3" key="1">
    <citation type="journal article" date="2020" name="Nat. Commun.">
        <title>Genome of Tripterygium wilfordii and identification of cytochrome P450 involved in triptolide biosynthesis.</title>
        <authorList>
            <person name="Tu L."/>
            <person name="Su P."/>
            <person name="Zhang Z."/>
            <person name="Gao L."/>
            <person name="Wang J."/>
            <person name="Hu T."/>
            <person name="Zhou J."/>
            <person name="Zhang Y."/>
            <person name="Zhao Y."/>
            <person name="Liu Y."/>
            <person name="Song Y."/>
            <person name="Tong Y."/>
            <person name="Lu Y."/>
            <person name="Yang J."/>
            <person name="Xu C."/>
            <person name="Jia M."/>
            <person name="Peters R.J."/>
            <person name="Huang L."/>
            <person name="Gao W."/>
        </authorList>
    </citation>
    <scope>NUCLEOTIDE SEQUENCE [LARGE SCALE GENOMIC DNA]</scope>
    <source>
        <strain evidence="3">cv. XIE 37</strain>
        <tissue evidence="2">Leaf</tissue>
    </source>
</reference>
<dbReference type="OrthoDB" id="767245at2759"/>
<organism evidence="2 3">
    <name type="scientific">Tripterygium wilfordii</name>
    <name type="common">Thunder God vine</name>
    <dbReference type="NCBI Taxonomy" id="458696"/>
    <lineage>
        <taxon>Eukaryota</taxon>
        <taxon>Viridiplantae</taxon>
        <taxon>Streptophyta</taxon>
        <taxon>Embryophyta</taxon>
        <taxon>Tracheophyta</taxon>
        <taxon>Spermatophyta</taxon>
        <taxon>Magnoliopsida</taxon>
        <taxon>eudicotyledons</taxon>
        <taxon>Gunneridae</taxon>
        <taxon>Pentapetalae</taxon>
        <taxon>rosids</taxon>
        <taxon>fabids</taxon>
        <taxon>Celastrales</taxon>
        <taxon>Celastraceae</taxon>
        <taxon>Tripterygium</taxon>
    </lineage>
</organism>
<dbReference type="InParanoid" id="A0A7J7BYW0"/>
<feature type="compositionally biased region" description="Low complexity" evidence="1">
    <location>
        <begin position="150"/>
        <end position="173"/>
    </location>
</feature>
<accession>A0A7J7BYW0</accession>
<comment type="caution">
    <text evidence="2">The sequence shown here is derived from an EMBL/GenBank/DDBJ whole genome shotgun (WGS) entry which is preliminary data.</text>
</comment>
<protein>
    <submittedName>
        <fullName evidence="2">Uncharacterized protein</fullName>
    </submittedName>
</protein>
<proteinExistence type="predicted"/>
<gene>
    <name evidence="2" type="ORF">HS088_TW22G00787</name>
</gene>
<dbReference type="Proteomes" id="UP000593562">
    <property type="component" value="Unassembled WGS sequence"/>
</dbReference>
<keyword evidence="3" id="KW-1185">Reference proteome</keyword>
<feature type="region of interest" description="Disordered" evidence="1">
    <location>
        <begin position="148"/>
        <end position="173"/>
    </location>
</feature>
<dbReference type="EMBL" id="JAAARO010000022">
    <property type="protein sequence ID" value="KAF5727100.1"/>
    <property type="molecule type" value="Genomic_DNA"/>
</dbReference>
<evidence type="ECO:0000313" key="2">
    <source>
        <dbReference type="EMBL" id="KAF5727100.1"/>
    </source>
</evidence>
<evidence type="ECO:0000313" key="3">
    <source>
        <dbReference type="Proteomes" id="UP000593562"/>
    </source>
</evidence>
<sequence length="209" mass="23470">MEECLRKLSLWETKTFKPIMSHDDLEPIILGLGFVGLPPSSTVPAWKEYLYTARSTKSSSSSLPPRPRLPYPRVDGLHIYTYRAFLDALNFYLQIPDISDLFHVRGMALHRVQDKNRRFRRMEEDDSVFVYREGTLDESTHNLYLSTSHNNNNNSITTNGNSNNENGNGNENCNAKGSDYVGFGGGGIRDKGNTTPVGSLVPLKDIIVS</sequence>
<name>A0A7J7BYW0_TRIWF</name>
<evidence type="ECO:0000256" key="1">
    <source>
        <dbReference type="SAM" id="MobiDB-lite"/>
    </source>
</evidence>